<dbReference type="PROSITE" id="PS51383">
    <property type="entry name" value="YJEF_C_3"/>
    <property type="match status" value="1"/>
</dbReference>
<evidence type="ECO:0000256" key="4">
    <source>
        <dbReference type="ARBA" id="ARBA00022857"/>
    </source>
</evidence>
<dbReference type="NCBIfam" id="TIGR00196">
    <property type="entry name" value="yjeF_cterm"/>
    <property type="match status" value="1"/>
</dbReference>
<evidence type="ECO:0000256" key="2">
    <source>
        <dbReference type="ARBA" id="ARBA00022741"/>
    </source>
</evidence>
<keyword evidence="3" id="KW-0067">ATP-binding</keyword>
<dbReference type="CDD" id="cd01171">
    <property type="entry name" value="YXKO-related"/>
    <property type="match status" value="1"/>
</dbReference>
<evidence type="ECO:0000256" key="8">
    <source>
        <dbReference type="ARBA" id="ARBA00047472"/>
    </source>
</evidence>
<organism evidence="10">
    <name type="scientific">Homalodisca liturata</name>
    <dbReference type="NCBI Taxonomy" id="320908"/>
    <lineage>
        <taxon>Eukaryota</taxon>
        <taxon>Metazoa</taxon>
        <taxon>Ecdysozoa</taxon>
        <taxon>Arthropoda</taxon>
        <taxon>Hexapoda</taxon>
        <taxon>Insecta</taxon>
        <taxon>Pterygota</taxon>
        <taxon>Neoptera</taxon>
        <taxon>Paraneoptera</taxon>
        <taxon>Hemiptera</taxon>
        <taxon>Auchenorrhyncha</taxon>
        <taxon>Membracoidea</taxon>
        <taxon>Cicadellidae</taxon>
        <taxon>Cicadellinae</taxon>
        <taxon>Proconiini</taxon>
        <taxon>Homalodisca</taxon>
    </lineage>
</organism>
<evidence type="ECO:0000256" key="6">
    <source>
        <dbReference type="ARBA" id="ARBA00023239"/>
    </source>
</evidence>
<name>A0A1B6JZT7_9HEMI</name>
<evidence type="ECO:0000259" key="9">
    <source>
        <dbReference type="PROSITE" id="PS51383"/>
    </source>
</evidence>
<dbReference type="Pfam" id="PF01256">
    <property type="entry name" value="Carb_kinase"/>
    <property type="match status" value="1"/>
</dbReference>
<evidence type="ECO:0000256" key="1">
    <source>
        <dbReference type="ARBA" id="ARBA00013249"/>
    </source>
</evidence>
<evidence type="ECO:0000256" key="3">
    <source>
        <dbReference type="ARBA" id="ARBA00022840"/>
    </source>
</evidence>
<dbReference type="HAMAP" id="MF_01965">
    <property type="entry name" value="NADHX_dehydratase"/>
    <property type="match status" value="1"/>
</dbReference>
<proteinExistence type="inferred from homology"/>
<protein>
    <recommendedName>
        <fullName evidence="1">ATP-dependent NAD(P)H-hydrate dehydratase</fullName>
        <ecNumber evidence="1">4.2.1.93</ecNumber>
    </recommendedName>
    <alternativeName>
        <fullName evidence="7">NAD(P)HX dehydratase</fullName>
    </alternativeName>
</protein>
<dbReference type="AlphaFoldDB" id="A0A1B6JZT7"/>
<dbReference type="GO" id="GO:0110051">
    <property type="term" value="P:metabolite repair"/>
    <property type="evidence" value="ECO:0007669"/>
    <property type="project" value="TreeGrafter"/>
</dbReference>
<evidence type="ECO:0000313" key="10">
    <source>
        <dbReference type="EMBL" id="JAT04715.1"/>
    </source>
</evidence>
<dbReference type="SUPFAM" id="SSF53613">
    <property type="entry name" value="Ribokinase-like"/>
    <property type="match status" value="1"/>
</dbReference>
<dbReference type="InterPro" id="IPR000631">
    <property type="entry name" value="CARKD"/>
</dbReference>
<gene>
    <name evidence="10" type="ORF">g.10410</name>
</gene>
<keyword evidence="6" id="KW-0456">Lyase</keyword>
<dbReference type="GO" id="GO:0047453">
    <property type="term" value="F:ATP-dependent NAD(P)H-hydrate dehydratase activity"/>
    <property type="evidence" value="ECO:0007669"/>
    <property type="project" value="UniProtKB-EC"/>
</dbReference>
<dbReference type="Gene3D" id="3.40.1190.20">
    <property type="match status" value="1"/>
</dbReference>
<keyword evidence="5" id="KW-0520">NAD</keyword>
<dbReference type="InterPro" id="IPR029056">
    <property type="entry name" value="Ribokinase-like"/>
</dbReference>
<evidence type="ECO:0000256" key="5">
    <source>
        <dbReference type="ARBA" id="ARBA00023027"/>
    </source>
</evidence>
<dbReference type="GO" id="GO:0005524">
    <property type="term" value="F:ATP binding"/>
    <property type="evidence" value="ECO:0007669"/>
    <property type="project" value="UniProtKB-KW"/>
</dbReference>
<dbReference type="EMBL" id="GECU01002992">
    <property type="protein sequence ID" value="JAT04715.1"/>
    <property type="molecule type" value="Transcribed_RNA"/>
</dbReference>
<feature type="domain" description="YjeF C-terminal" evidence="9">
    <location>
        <begin position="39"/>
        <end position="337"/>
    </location>
</feature>
<feature type="non-terminal residue" evidence="10">
    <location>
        <position position="1"/>
    </location>
</feature>
<dbReference type="PANTHER" id="PTHR12592">
    <property type="entry name" value="ATP-DEPENDENT (S)-NAD(P)H-HYDRATE DEHYDRATASE FAMILY MEMBER"/>
    <property type="match status" value="1"/>
</dbReference>
<sequence length="341" mass="38018">IVDKIQIGTMFLYMFCLSVYSVHVFGDNFSFLDLVDKAVLLECRHFIPRLSYEHQKGERGRIGVFGGSEEYTSGPYFGAMASLRTGADMVYIFCASQAAIPIKSYSPDFMVLPCLDSDNALDLIKPWLERIHGILIGPGLGRNKKIIQNIIKIIELLKEDDDGGIPIVLDADAFYILYSHPQLLQGYPNQVYLTPNEAEFKQLASVILQIKTVDAIDPHEHLRTLAEKLGPKVTILLKGKIDRIAHGDLVTCNNMRGSPRRSGGQGDLLAGCLTALVVWLESAEFWRPQVHLTHPQLVSYAASAIIKLANRLAYRDHGRSLLASDVLAKIHQAFNLLFNEN</sequence>
<keyword evidence="2" id="KW-0547">Nucleotide-binding</keyword>
<keyword evidence="4" id="KW-0521">NADP</keyword>
<reference evidence="10" key="1">
    <citation type="submission" date="2015-11" db="EMBL/GenBank/DDBJ databases">
        <title>De novo transcriptome assembly of four potential Pierce s Disease insect vectors from Arizona vineyards.</title>
        <authorList>
            <person name="Tassone E.E."/>
        </authorList>
    </citation>
    <scope>NUCLEOTIDE SEQUENCE</scope>
</reference>
<dbReference type="EC" id="4.2.1.93" evidence="1"/>
<dbReference type="PANTHER" id="PTHR12592:SF0">
    <property type="entry name" value="ATP-DEPENDENT (S)-NAD(P)H-HYDRATE DEHYDRATASE"/>
    <property type="match status" value="1"/>
</dbReference>
<evidence type="ECO:0000256" key="7">
    <source>
        <dbReference type="ARBA" id="ARBA00029804"/>
    </source>
</evidence>
<comment type="catalytic activity">
    <reaction evidence="8">
        <text>(6S)-NADPHX + ATP = ADP + phosphate + NADPH + H(+)</text>
        <dbReference type="Rhea" id="RHEA:32231"/>
        <dbReference type="ChEBI" id="CHEBI:15378"/>
        <dbReference type="ChEBI" id="CHEBI:30616"/>
        <dbReference type="ChEBI" id="CHEBI:43474"/>
        <dbReference type="ChEBI" id="CHEBI:57783"/>
        <dbReference type="ChEBI" id="CHEBI:64076"/>
        <dbReference type="ChEBI" id="CHEBI:456216"/>
        <dbReference type="EC" id="4.2.1.93"/>
    </reaction>
</comment>
<accession>A0A1B6JZT7</accession>